<dbReference type="EMBL" id="LXQA010299524">
    <property type="protein sequence ID" value="MCI42037.1"/>
    <property type="molecule type" value="Genomic_DNA"/>
</dbReference>
<dbReference type="Proteomes" id="UP000265520">
    <property type="component" value="Unassembled WGS sequence"/>
</dbReference>
<evidence type="ECO:0000313" key="1">
    <source>
        <dbReference type="EMBL" id="MCI42037.1"/>
    </source>
</evidence>
<sequence>MAQTGPFEGFDTCLTTLVRQVAHEDKLGCSRYHITGCTLLRIWMRRCRVGTTLISLL</sequence>
<name>A0A392S0W2_9FABA</name>
<accession>A0A392S0W2</accession>
<dbReference type="AlphaFoldDB" id="A0A392S0W2"/>
<protein>
    <submittedName>
        <fullName evidence="1">Uncharacterized protein</fullName>
    </submittedName>
</protein>
<feature type="non-terminal residue" evidence="1">
    <location>
        <position position="57"/>
    </location>
</feature>
<evidence type="ECO:0000313" key="2">
    <source>
        <dbReference type="Proteomes" id="UP000265520"/>
    </source>
</evidence>
<proteinExistence type="predicted"/>
<reference evidence="1 2" key="1">
    <citation type="journal article" date="2018" name="Front. Plant Sci.">
        <title>Red Clover (Trifolium pratense) and Zigzag Clover (T. medium) - A Picture of Genomic Similarities and Differences.</title>
        <authorList>
            <person name="Dluhosova J."/>
            <person name="Istvanek J."/>
            <person name="Nedelnik J."/>
            <person name="Repkova J."/>
        </authorList>
    </citation>
    <scope>NUCLEOTIDE SEQUENCE [LARGE SCALE GENOMIC DNA]</scope>
    <source>
        <strain evidence="2">cv. 10/8</strain>
        <tissue evidence="1">Leaf</tissue>
    </source>
</reference>
<comment type="caution">
    <text evidence="1">The sequence shown here is derived from an EMBL/GenBank/DDBJ whole genome shotgun (WGS) entry which is preliminary data.</text>
</comment>
<keyword evidence="2" id="KW-1185">Reference proteome</keyword>
<organism evidence="1 2">
    <name type="scientific">Trifolium medium</name>
    <dbReference type="NCBI Taxonomy" id="97028"/>
    <lineage>
        <taxon>Eukaryota</taxon>
        <taxon>Viridiplantae</taxon>
        <taxon>Streptophyta</taxon>
        <taxon>Embryophyta</taxon>
        <taxon>Tracheophyta</taxon>
        <taxon>Spermatophyta</taxon>
        <taxon>Magnoliopsida</taxon>
        <taxon>eudicotyledons</taxon>
        <taxon>Gunneridae</taxon>
        <taxon>Pentapetalae</taxon>
        <taxon>rosids</taxon>
        <taxon>fabids</taxon>
        <taxon>Fabales</taxon>
        <taxon>Fabaceae</taxon>
        <taxon>Papilionoideae</taxon>
        <taxon>50 kb inversion clade</taxon>
        <taxon>NPAAA clade</taxon>
        <taxon>Hologalegina</taxon>
        <taxon>IRL clade</taxon>
        <taxon>Trifolieae</taxon>
        <taxon>Trifolium</taxon>
    </lineage>
</organism>